<keyword evidence="1" id="KW-0812">Transmembrane</keyword>
<feature type="transmembrane region" description="Helical" evidence="1">
    <location>
        <begin position="294"/>
        <end position="314"/>
    </location>
</feature>
<feature type="transmembrane region" description="Helical" evidence="1">
    <location>
        <begin position="12"/>
        <end position="34"/>
    </location>
</feature>
<keyword evidence="1" id="KW-0472">Membrane</keyword>
<keyword evidence="3" id="KW-1185">Reference proteome</keyword>
<dbReference type="EMBL" id="JBCNJP010000027">
    <property type="protein sequence ID" value="KAK9050935.1"/>
    <property type="molecule type" value="Genomic_DNA"/>
</dbReference>
<sequence length="361" mass="41255">MDDTTTLSYWLNWRFFLCALWVLISVIAAATLIAKYEVVNKRRSKQQDDELDFEPIGILYLDEMWRTSFKSVHPVWLLAYRLIAFAVLLAILSINLAISGAGVLFYYTQWTFVLVTFYFGLASSLSIYGCYQYWKKADDNNINHVGIDAKRAASAAPLIEESLVPQHMPMKSNNIGEIHAHKKAGKWAYFCQIVFQICAGAVGLTDSVFWFIIYPFLTPATYKLTYLNISLHSVNMIFLLIDVILNRLRFPFFRIAYFVLWTCIFVIFQWILHACVSIRWPYIFLDLSSPYAPIWYLGVGLILLPAFGIFALIVKSEPPSLCSSKTPPWIDLDDFLSERDPSKFAMDGDAASVGDIFGGIW</sequence>
<name>A0AAP0C715_9ASTR</name>
<protein>
    <submittedName>
        <fullName evidence="2">Uncharacterized protein</fullName>
    </submittedName>
</protein>
<proteinExistence type="predicted"/>
<dbReference type="GO" id="GO:0016020">
    <property type="term" value="C:membrane"/>
    <property type="evidence" value="ECO:0007669"/>
    <property type="project" value="TreeGrafter"/>
</dbReference>
<evidence type="ECO:0000256" key="1">
    <source>
        <dbReference type="SAM" id="Phobius"/>
    </source>
</evidence>
<feature type="transmembrane region" description="Helical" evidence="1">
    <location>
        <begin position="75"/>
        <end position="98"/>
    </location>
</feature>
<dbReference type="PANTHER" id="PTHR12242">
    <property type="entry name" value="OS02G0130600 PROTEIN-RELATED"/>
    <property type="match status" value="1"/>
</dbReference>
<evidence type="ECO:0000313" key="3">
    <source>
        <dbReference type="Proteomes" id="UP001408789"/>
    </source>
</evidence>
<reference evidence="2 3" key="1">
    <citation type="submission" date="2024-04" db="EMBL/GenBank/DDBJ databases">
        <title>The reference genome of an endangered Asteraceae, Deinandra increscens subsp. villosa, native to the Central Coast of California.</title>
        <authorList>
            <person name="Guilliams M."/>
            <person name="Hasenstab-Lehman K."/>
            <person name="Meyer R."/>
            <person name="Mcevoy S."/>
        </authorList>
    </citation>
    <scope>NUCLEOTIDE SEQUENCE [LARGE SCALE GENOMIC DNA]</scope>
    <source>
        <tissue evidence="2">Leaf</tissue>
    </source>
</reference>
<keyword evidence="1" id="KW-1133">Transmembrane helix</keyword>
<gene>
    <name evidence="2" type="ORF">SSX86_027560</name>
</gene>
<feature type="transmembrane region" description="Helical" evidence="1">
    <location>
        <begin position="225"/>
        <end position="245"/>
    </location>
</feature>
<dbReference type="AlphaFoldDB" id="A0AAP0C715"/>
<comment type="caution">
    <text evidence="2">The sequence shown here is derived from an EMBL/GenBank/DDBJ whole genome shotgun (WGS) entry which is preliminary data.</text>
</comment>
<dbReference type="Proteomes" id="UP001408789">
    <property type="component" value="Unassembled WGS sequence"/>
</dbReference>
<organism evidence="2 3">
    <name type="scientific">Deinandra increscens subsp. villosa</name>
    <dbReference type="NCBI Taxonomy" id="3103831"/>
    <lineage>
        <taxon>Eukaryota</taxon>
        <taxon>Viridiplantae</taxon>
        <taxon>Streptophyta</taxon>
        <taxon>Embryophyta</taxon>
        <taxon>Tracheophyta</taxon>
        <taxon>Spermatophyta</taxon>
        <taxon>Magnoliopsida</taxon>
        <taxon>eudicotyledons</taxon>
        <taxon>Gunneridae</taxon>
        <taxon>Pentapetalae</taxon>
        <taxon>asterids</taxon>
        <taxon>campanulids</taxon>
        <taxon>Asterales</taxon>
        <taxon>Asteraceae</taxon>
        <taxon>Asteroideae</taxon>
        <taxon>Heliantheae alliance</taxon>
        <taxon>Madieae</taxon>
        <taxon>Madiinae</taxon>
        <taxon>Deinandra</taxon>
    </lineage>
</organism>
<accession>A0AAP0C715</accession>
<evidence type="ECO:0000313" key="2">
    <source>
        <dbReference type="EMBL" id="KAK9050935.1"/>
    </source>
</evidence>
<dbReference type="PANTHER" id="PTHR12242:SF10">
    <property type="entry name" value="TRANSMEMBRANE PROTEIN"/>
    <property type="match status" value="1"/>
</dbReference>
<feature type="transmembrane region" description="Helical" evidence="1">
    <location>
        <begin position="187"/>
        <end position="213"/>
    </location>
</feature>
<feature type="transmembrane region" description="Helical" evidence="1">
    <location>
        <begin position="110"/>
        <end position="131"/>
    </location>
</feature>
<feature type="transmembrane region" description="Helical" evidence="1">
    <location>
        <begin position="257"/>
        <end position="282"/>
    </location>
</feature>